<evidence type="ECO:0000256" key="3">
    <source>
        <dbReference type="PIRSR" id="PIRSR603782-1"/>
    </source>
</evidence>
<accession>A0A1I7EVJ7</accession>
<dbReference type="AlphaFoldDB" id="A0A1I7EVJ7"/>
<dbReference type="Gene3D" id="3.40.30.10">
    <property type="entry name" value="Glutaredoxin"/>
    <property type="match status" value="1"/>
</dbReference>
<dbReference type="CDD" id="cd02968">
    <property type="entry name" value="SCO"/>
    <property type="match status" value="1"/>
</dbReference>
<organism evidence="6 7">
    <name type="scientific">Nitrosomonas eutropha</name>
    <dbReference type="NCBI Taxonomy" id="916"/>
    <lineage>
        <taxon>Bacteria</taxon>
        <taxon>Pseudomonadati</taxon>
        <taxon>Pseudomonadota</taxon>
        <taxon>Betaproteobacteria</taxon>
        <taxon>Nitrosomonadales</taxon>
        <taxon>Nitrosomonadaceae</taxon>
        <taxon>Nitrosomonas</taxon>
    </lineage>
</organism>
<name>A0A1I7EVJ7_9PROT</name>
<dbReference type="Proteomes" id="UP000183926">
    <property type="component" value="Unassembled WGS sequence"/>
</dbReference>
<evidence type="ECO:0000259" key="5">
    <source>
        <dbReference type="PROSITE" id="PS51352"/>
    </source>
</evidence>
<feature type="binding site" evidence="3">
    <location>
        <position position="85"/>
    </location>
    <ligand>
        <name>Cu cation</name>
        <dbReference type="ChEBI" id="CHEBI:23378"/>
    </ligand>
</feature>
<keyword evidence="3" id="KW-0479">Metal-binding</keyword>
<evidence type="ECO:0000313" key="6">
    <source>
        <dbReference type="EMBL" id="SFU27915.1"/>
    </source>
</evidence>
<dbReference type="RefSeq" id="WP_074925912.1">
    <property type="nucleotide sequence ID" value="NZ_FPBL01000001.1"/>
</dbReference>
<dbReference type="InterPro" id="IPR036249">
    <property type="entry name" value="Thioredoxin-like_sf"/>
</dbReference>
<proteinExistence type="inferred from homology"/>
<evidence type="ECO:0000256" key="4">
    <source>
        <dbReference type="PIRSR" id="PIRSR603782-2"/>
    </source>
</evidence>
<gene>
    <name evidence="6" type="ORF">SAMN05216339_101100</name>
</gene>
<dbReference type="Pfam" id="PF02630">
    <property type="entry name" value="SCO1-SenC"/>
    <property type="match status" value="1"/>
</dbReference>
<dbReference type="SUPFAM" id="SSF52833">
    <property type="entry name" value="Thioredoxin-like"/>
    <property type="match status" value="1"/>
</dbReference>
<dbReference type="InterPro" id="IPR013766">
    <property type="entry name" value="Thioredoxin_domain"/>
</dbReference>
<keyword evidence="2 3" id="KW-0186">Copper</keyword>
<dbReference type="EMBL" id="FPBL01000001">
    <property type="protein sequence ID" value="SFU27915.1"/>
    <property type="molecule type" value="Genomic_DNA"/>
</dbReference>
<dbReference type="InterPro" id="IPR003782">
    <property type="entry name" value="SCO1/SenC"/>
</dbReference>
<sequence>MLHTIIASILIVLLGWGTASWLTYDFQVWTDEGARRLEVALQPVNAPPVLIEGPDLAVTELSALLQQKNKVTIVDFFYTRCQTVCLSLGSIFQQMQAALLNDESNDEHTGNIRLLSISFDREHDDLPALKTYADNLSARPELWRFARVLQAEQEQVLLQQLGVVVIPDGRGDYEHNAALLVFDGAGRIVRIFDIEEYQLALDYARYLARKQIQEASL</sequence>
<feature type="disulfide bond" description="Redox-active" evidence="4">
    <location>
        <begin position="81"/>
        <end position="85"/>
    </location>
</feature>
<dbReference type="GO" id="GO:0046872">
    <property type="term" value="F:metal ion binding"/>
    <property type="evidence" value="ECO:0007669"/>
    <property type="project" value="UniProtKB-KW"/>
</dbReference>
<protein>
    <submittedName>
        <fullName evidence="6">Protein SCO1/2</fullName>
    </submittedName>
</protein>
<reference evidence="6 7" key="1">
    <citation type="submission" date="2016-10" db="EMBL/GenBank/DDBJ databases">
        <authorList>
            <person name="de Groot N.N."/>
        </authorList>
    </citation>
    <scope>NUCLEOTIDE SEQUENCE [LARGE SCALE GENOMIC DNA]</scope>
    <source>
        <strain evidence="6 7">Nm24</strain>
    </source>
</reference>
<evidence type="ECO:0000313" key="7">
    <source>
        <dbReference type="Proteomes" id="UP000183926"/>
    </source>
</evidence>
<evidence type="ECO:0000256" key="2">
    <source>
        <dbReference type="ARBA" id="ARBA00023008"/>
    </source>
</evidence>
<keyword evidence="4" id="KW-1015">Disulfide bond</keyword>
<feature type="domain" description="Thioredoxin" evidence="5">
    <location>
        <begin position="30"/>
        <end position="206"/>
    </location>
</feature>
<dbReference type="PROSITE" id="PS51352">
    <property type="entry name" value="THIOREDOXIN_2"/>
    <property type="match status" value="1"/>
</dbReference>
<feature type="binding site" evidence="3">
    <location>
        <position position="81"/>
    </location>
    <ligand>
        <name>Cu cation</name>
        <dbReference type="ChEBI" id="CHEBI:23378"/>
    </ligand>
</feature>
<evidence type="ECO:0000256" key="1">
    <source>
        <dbReference type="ARBA" id="ARBA00010996"/>
    </source>
</evidence>
<dbReference type="OrthoDB" id="8550465at2"/>
<comment type="similarity">
    <text evidence="1">Belongs to the SCO1/2 family.</text>
</comment>